<dbReference type="AlphaFoldDB" id="A0A6M2DAK6"/>
<evidence type="ECO:0000313" key="2">
    <source>
        <dbReference type="EMBL" id="NOV43139.1"/>
    </source>
</evidence>
<protein>
    <submittedName>
        <fullName evidence="2">Putative secreted protein synganglion overexpressed</fullName>
    </submittedName>
</protein>
<accession>A0A6M2DAK6</accession>
<organism evidence="2">
    <name type="scientific">Rhipicephalus microplus</name>
    <name type="common">Cattle tick</name>
    <name type="synonym">Boophilus microplus</name>
    <dbReference type="NCBI Taxonomy" id="6941"/>
    <lineage>
        <taxon>Eukaryota</taxon>
        <taxon>Metazoa</taxon>
        <taxon>Ecdysozoa</taxon>
        <taxon>Arthropoda</taxon>
        <taxon>Chelicerata</taxon>
        <taxon>Arachnida</taxon>
        <taxon>Acari</taxon>
        <taxon>Parasitiformes</taxon>
        <taxon>Ixodida</taxon>
        <taxon>Ixodoidea</taxon>
        <taxon>Ixodidae</taxon>
        <taxon>Rhipicephalinae</taxon>
        <taxon>Rhipicephalus</taxon>
        <taxon>Boophilus</taxon>
    </lineage>
</organism>
<name>A0A6M2DAK6_RHIMP</name>
<feature type="signal peptide" evidence="1">
    <location>
        <begin position="1"/>
        <end position="18"/>
    </location>
</feature>
<keyword evidence="1" id="KW-0732">Signal</keyword>
<dbReference type="EMBL" id="GHWJ01010402">
    <property type="protein sequence ID" value="NOV43139.1"/>
    <property type="molecule type" value="Transcribed_RNA"/>
</dbReference>
<sequence>MFVGVKILRLMLSTLSHSLPTLHNSSQSYTLGMFTTMYVWATAFRLPMQKAGCLRQGNFFADLKFKMYTLFPVDCKRVLGDWPRS</sequence>
<evidence type="ECO:0000256" key="1">
    <source>
        <dbReference type="SAM" id="SignalP"/>
    </source>
</evidence>
<reference evidence="2" key="1">
    <citation type="submission" date="2019-09" db="EMBL/GenBank/DDBJ databases">
        <title>Organ-specific transcriptomic study of the physiology of the cattle tick, Rhipicephalus microplus.</title>
        <authorList>
            <person name="Tirloni L."/>
            <person name="Braz G."/>
            <person name="Gandara A.C.P."/>
            <person name="Sabadin G.A."/>
            <person name="da Silva R.M."/>
            <person name="Guizzo M.G."/>
            <person name="Machado J.A."/>
            <person name="Costa E.P."/>
            <person name="Gomes H.F."/>
            <person name="Moraes J."/>
            <person name="Mota M.B.S."/>
            <person name="Mesquita R.D."/>
            <person name="Alvarenga P.H."/>
            <person name="Alves F."/>
            <person name="Seixas A."/>
            <person name="da Fonseca R.N."/>
            <person name="Fogaca A."/>
            <person name="Logullo C."/>
            <person name="Tanaka A."/>
            <person name="Daffre S."/>
            <person name="Termignoni C."/>
            <person name="Vaz I.S.Jr."/>
            <person name="Oliveira P.L."/>
            <person name="Ribeiro J.M."/>
        </authorList>
    </citation>
    <scope>NUCLEOTIDE SEQUENCE</scope>
    <source>
        <strain evidence="2">Porto Alegre</strain>
    </source>
</reference>
<feature type="chain" id="PRO_5026656126" evidence="1">
    <location>
        <begin position="19"/>
        <end position="85"/>
    </location>
</feature>
<proteinExistence type="predicted"/>